<sequence length="354" mass="39984">MTLTDIVPSAFVPKPLTVVVVGAGCTCDVPSHTYQFSWAPNPMWSSLYPPAREIHQYLEGVADKYDLRRFMTFNTECVSATWDENSSKWEITTRDVHADYEKTIWADVFVYAVGRLNNYKIPQIPGQEKFHGKQVHTANWPTQMNVKGKRVVVIGNGASSVQCTAALQPGCRRFTPGGHYLDALQQPNAEYLRDSIAELTDEGLTTSSGRRIECDIIVYATGFEPYLPRFPVTGRAGKSLSKAWDREGPCESYMAAMVAGFPNFFDKNDNGKIIVPWPGTVLHYYAATEIIRWEDFDLEYENPAERYASFGNGVTADGFVPNQFPWLIPPIQQQPSEFHQWDSPSRPFEFQGRI</sequence>
<dbReference type="Pfam" id="PF00743">
    <property type="entry name" value="FMO-like"/>
    <property type="match status" value="1"/>
</dbReference>
<gene>
    <name evidence="6" type="ORF">PENSUB_1619</name>
</gene>
<protein>
    <submittedName>
        <fullName evidence="6">Baeyer-Villiger monooxygenase</fullName>
    </submittedName>
</protein>
<keyword evidence="5" id="KW-0560">Oxidoreductase</keyword>
<proteinExistence type="inferred from homology"/>
<dbReference type="PANTHER" id="PTHR42877">
    <property type="entry name" value="L-ORNITHINE N(5)-MONOOXYGENASE-RELATED"/>
    <property type="match status" value="1"/>
</dbReference>
<name>A0A1Q5UK89_9EURO</name>
<dbReference type="AlphaFoldDB" id="A0A1Q5UK89"/>
<evidence type="ECO:0000256" key="3">
    <source>
        <dbReference type="ARBA" id="ARBA00022630"/>
    </source>
</evidence>
<dbReference type="Proteomes" id="UP000186955">
    <property type="component" value="Unassembled WGS sequence"/>
</dbReference>
<evidence type="ECO:0000313" key="6">
    <source>
        <dbReference type="EMBL" id="OKP12887.1"/>
    </source>
</evidence>
<evidence type="ECO:0000256" key="5">
    <source>
        <dbReference type="ARBA" id="ARBA00023002"/>
    </source>
</evidence>
<comment type="similarity">
    <text evidence="2">Belongs to the FAD-binding monooxygenase family.</text>
</comment>
<accession>A0A1Q5UK89</accession>
<dbReference type="EMBL" id="MNBE01000177">
    <property type="protein sequence ID" value="OKP12887.1"/>
    <property type="molecule type" value="Genomic_DNA"/>
</dbReference>
<reference evidence="6 7" key="1">
    <citation type="submission" date="2016-10" db="EMBL/GenBank/DDBJ databases">
        <title>Genome sequence of the ascomycete fungus Penicillium subrubescens.</title>
        <authorList>
            <person name="De Vries R.P."/>
            <person name="Peng M."/>
            <person name="Dilokpimol A."/>
            <person name="Hilden K."/>
            <person name="Makela M.R."/>
            <person name="Grigoriev I."/>
            <person name="Riley R."/>
            <person name="Granchi Z."/>
        </authorList>
    </citation>
    <scope>NUCLEOTIDE SEQUENCE [LARGE SCALE GENOMIC DNA]</scope>
    <source>
        <strain evidence="6 7">CBS 132785</strain>
    </source>
</reference>
<keyword evidence="6" id="KW-0503">Monooxygenase</keyword>
<dbReference type="SUPFAM" id="SSF51905">
    <property type="entry name" value="FAD/NAD(P)-binding domain"/>
    <property type="match status" value="2"/>
</dbReference>
<keyword evidence="7" id="KW-1185">Reference proteome</keyword>
<keyword evidence="4" id="KW-0274">FAD</keyword>
<dbReference type="GO" id="GO:0004499">
    <property type="term" value="F:N,N-dimethylaniline monooxygenase activity"/>
    <property type="evidence" value="ECO:0007669"/>
    <property type="project" value="InterPro"/>
</dbReference>
<dbReference type="InterPro" id="IPR051209">
    <property type="entry name" value="FAD-bind_Monooxygenase_sf"/>
</dbReference>
<dbReference type="InterPro" id="IPR020946">
    <property type="entry name" value="Flavin_mOase-like"/>
</dbReference>
<dbReference type="Gene3D" id="3.50.50.60">
    <property type="entry name" value="FAD/NAD(P)-binding domain"/>
    <property type="match status" value="2"/>
</dbReference>
<evidence type="ECO:0000256" key="1">
    <source>
        <dbReference type="ARBA" id="ARBA00001974"/>
    </source>
</evidence>
<keyword evidence="3" id="KW-0285">Flavoprotein</keyword>
<organism evidence="6 7">
    <name type="scientific">Penicillium subrubescens</name>
    <dbReference type="NCBI Taxonomy" id="1316194"/>
    <lineage>
        <taxon>Eukaryota</taxon>
        <taxon>Fungi</taxon>
        <taxon>Dikarya</taxon>
        <taxon>Ascomycota</taxon>
        <taxon>Pezizomycotina</taxon>
        <taxon>Eurotiomycetes</taxon>
        <taxon>Eurotiomycetidae</taxon>
        <taxon>Eurotiales</taxon>
        <taxon>Aspergillaceae</taxon>
        <taxon>Penicillium</taxon>
    </lineage>
</organism>
<dbReference type="STRING" id="1316194.A0A1Q5UK89"/>
<comment type="cofactor">
    <cofactor evidence="1">
        <name>FAD</name>
        <dbReference type="ChEBI" id="CHEBI:57692"/>
    </cofactor>
</comment>
<evidence type="ECO:0000256" key="2">
    <source>
        <dbReference type="ARBA" id="ARBA00010139"/>
    </source>
</evidence>
<evidence type="ECO:0000313" key="7">
    <source>
        <dbReference type="Proteomes" id="UP000186955"/>
    </source>
</evidence>
<dbReference type="InterPro" id="IPR036188">
    <property type="entry name" value="FAD/NAD-bd_sf"/>
</dbReference>
<dbReference type="GO" id="GO:0050660">
    <property type="term" value="F:flavin adenine dinucleotide binding"/>
    <property type="evidence" value="ECO:0007669"/>
    <property type="project" value="InterPro"/>
</dbReference>
<dbReference type="GO" id="GO:0050661">
    <property type="term" value="F:NADP binding"/>
    <property type="evidence" value="ECO:0007669"/>
    <property type="project" value="InterPro"/>
</dbReference>
<evidence type="ECO:0000256" key="4">
    <source>
        <dbReference type="ARBA" id="ARBA00022827"/>
    </source>
</evidence>
<dbReference type="PANTHER" id="PTHR42877:SF7">
    <property type="entry name" value="FLAVIN-BINDING MONOOXYGENASE-RELATED"/>
    <property type="match status" value="1"/>
</dbReference>
<comment type="caution">
    <text evidence="6">The sequence shown here is derived from an EMBL/GenBank/DDBJ whole genome shotgun (WGS) entry which is preliminary data.</text>
</comment>